<proteinExistence type="predicted"/>
<name>A0A0A6P0X1_9GAMM</name>
<dbReference type="Proteomes" id="UP000076962">
    <property type="component" value="Unassembled WGS sequence"/>
</dbReference>
<gene>
    <name evidence="2" type="ORF">THIOM_003003</name>
</gene>
<dbReference type="InterPro" id="IPR019092">
    <property type="entry name" value="SSO2081-like_dom"/>
</dbReference>
<dbReference type="NCBIfam" id="TIGR02584">
    <property type="entry name" value="cas_NE0113"/>
    <property type="match status" value="1"/>
</dbReference>
<organism evidence="2 3">
    <name type="scientific">Candidatus Thiomargarita nelsonii</name>
    <dbReference type="NCBI Taxonomy" id="1003181"/>
    <lineage>
        <taxon>Bacteria</taxon>
        <taxon>Pseudomonadati</taxon>
        <taxon>Pseudomonadota</taxon>
        <taxon>Gammaproteobacteria</taxon>
        <taxon>Thiotrichales</taxon>
        <taxon>Thiotrichaceae</taxon>
        <taxon>Thiomargarita</taxon>
    </lineage>
</organism>
<protein>
    <submittedName>
        <fullName evidence="2">CRISPR-associated protein</fullName>
    </submittedName>
</protein>
<dbReference type="Pfam" id="PF09623">
    <property type="entry name" value="Cas_NE0113"/>
    <property type="match status" value="1"/>
</dbReference>
<sequence length="370" mass="42549">MPTTKKHILFSVAGRSPAIITETLFGLLETKNVTGGEIHLLTTSFGKASMQILLEEKIAAFNHHYQTRWEIRPQWIETLLDPHNSQPLNDLRTSIDNENAANTIVERIRDWTQKPQIVLHASIAGGRKTMGIYLTQAMSWFARPEDDLSHVLVSEQFETDRNFYFPLQNEPSHQNIIDFATLPFVRMHGLLPPLLKKEQNYSELVKLSEIYLKDITNQTGQISLDLNKRTLSIDGYQLAQLQPLSAGLYLFLLENANLAKQQSHFYFKQAFDYREKILNCLSRAGLNNSKTGISSLVCLNKKQWPSYWTEKGERDQIDARKNELDNAFGKLHTDLKEIGQASYQVFKGRQKSKGPYRWVEIATERIQIIE</sequence>
<keyword evidence="3" id="KW-1185">Reference proteome</keyword>
<accession>A0A0A6P0X1</accession>
<dbReference type="AlphaFoldDB" id="A0A0A6P0X1"/>
<dbReference type="InterPro" id="IPR013413">
    <property type="entry name" value="CRISPR-assoc_prot_NE0113"/>
</dbReference>
<evidence type="ECO:0000313" key="2">
    <source>
        <dbReference type="EMBL" id="OAD21232.1"/>
    </source>
</evidence>
<evidence type="ECO:0000313" key="3">
    <source>
        <dbReference type="Proteomes" id="UP000076962"/>
    </source>
</evidence>
<feature type="domain" description="CRISPR system ring nuclease SSO2081-like" evidence="1">
    <location>
        <begin position="16"/>
        <end position="193"/>
    </location>
</feature>
<dbReference type="EMBL" id="LUTY01001778">
    <property type="protein sequence ID" value="OAD21232.1"/>
    <property type="molecule type" value="Genomic_DNA"/>
</dbReference>
<evidence type="ECO:0000259" key="1">
    <source>
        <dbReference type="Pfam" id="PF09623"/>
    </source>
</evidence>
<comment type="caution">
    <text evidence="2">The sequence shown here is derived from an EMBL/GenBank/DDBJ whole genome shotgun (WGS) entry which is preliminary data.</text>
</comment>
<reference evidence="2 3" key="1">
    <citation type="submission" date="2016-05" db="EMBL/GenBank/DDBJ databases">
        <title>Single-cell genome of chain-forming Candidatus Thiomargarita nelsonii and comparison to other large sulfur-oxidizing bacteria.</title>
        <authorList>
            <person name="Winkel M."/>
            <person name="Salman V."/>
            <person name="Woyke T."/>
            <person name="Schulz-Vogt H."/>
            <person name="Richter M."/>
            <person name="Flood B."/>
            <person name="Bailey J."/>
            <person name="Amann R."/>
            <person name="Mussmann M."/>
        </authorList>
    </citation>
    <scope>NUCLEOTIDE SEQUENCE [LARGE SCALE GENOMIC DNA]</scope>
    <source>
        <strain evidence="2 3">THI036</strain>
    </source>
</reference>